<feature type="compositionally biased region" description="Basic and acidic residues" evidence="5">
    <location>
        <begin position="309"/>
        <end position="323"/>
    </location>
</feature>
<name>A0A9Q1KXT4_9CARY</name>
<dbReference type="PANTHER" id="PTHR46915:SF2">
    <property type="entry name" value="UBIQUITIN-LIKE PROTEASE 4"/>
    <property type="match status" value="1"/>
</dbReference>
<feature type="domain" description="Ubiquitin-like protease family profile" evidence="6">
    <location>
        <begin position="330"/>
        <end position="550"/>
    </location>
</feature>
<protein>
    <recommendedName>
        <fullName evidence="6">Ubiquitin-like protease family profile domain-containing protein</fullName>
    </recommendedName>
</protein>
<dbReference type="PROSITE" id="PS50600">
    <property type="entry name" value="ULP_PROTEASE"/>
    <property type="match status" value="1"/>
</dbReference>
<evidence type="ECO:0000256" key="5">
    <source>
        <dbReference type="SAM" id="MobiDB-lite"/>
    </source>
</evidence>
<dbReference type="Pfam" id="PF02902">
    <property type="entry name" value="Peptidase_C48"/>
    <property type="match status" value="1"/>
</dbReference>
<dbReference type="SUPFAM" id="SSF54001">
    <property type="entry name" value="Cysteine proteinases"/>
    <property type="match status" value="1"/>
</dbReference>
<dbReference type="InterPro" id="IPR003653">
    <property type="entry name" value="Peptidase_C48_C"/>
</dbReference>
<evidence type="ECO:0000259" key="6">
    <source>
        <dbReference type="PROSITE" id="PS50600"/>
    </source>
</evidence>
<evidence type="ECO:0000256" key="3">
    <source>
        <dbReference type="ARBA" id="ARBA00022801"/>
    </source>
</evidence>
<keyword evidence="4" id="KW-0788">Thiol protease</keyword>
<dbReference type="AlphaFoldDB" id="A0A9Q1KXT4"/>
<feature type="region of interest" description="Disordered" evidence="5">
    <location>
        <begin position="304"/>
        <end position="323"/>
    </location>
</feature>
<dbReference type="InterPro" id="IPR038765">
    <property type="entry name" value="Papain-like_cys_pep_sf"/>
</dbReference>
<evidence type="ECO:0000313" key="7">
    <source>
        <dbReference type="EMBL" id="KAJ8451642.1"/>
    </source>
</evidence>
<dbReference type="PANTHER" id="PTHR46915">
    <property type="entry name" value="UBIQUITIN-LIKE PROTEASE 4-RELATED"/>
    <property type="match status" value="1"/>
</dbReference>
<dbReference type="EMBL" id="JAKOGI010000008">
    <property type="protein sequence ID" value="KAJ8451642.1"/>
    <property type="molecule type" value="Genomic_DNA"/>
</dbReference>
<evidence type="ECO:0000256" key="2">
    <source>
        <dbReference type="ARBA" id="ARBA00022670"/>
    </source>
</evidence>
<dbReference type="Proteomes" id="UP001153076">
    <property type="component" value="Unassembled WGS sequence"/>
</dbReference>
<reference evidence="7" key="1">
    <citation type="submission" date="2022-04" db="EMBL/GenBank/DDBJ databases">
        <title>Carnegiea gigantea Genome sequencing and assembly v2.</title>
        <authorList>
            <person name="Copetti D."/>
            <person name="Sanderson M.J."/>
            <person name="Burquez A."/>
            <person name="Wojciechowski M.F."/>
        </authorList>
    </citation>
    <scope>NUCLEOTIDE SEQUENCE</scope>
    <source>
        <strain evidence="7">SGP5-SGP5p</strain>
        <tissue evidence="7">Aerial part</tissue>
    </source>
</reference>
<evidence type="ECO:0000256" key="1">
    <source>
        <dbReference type="ARBA" id="ARBA00005234"/>
    </source>
</evidence>
<dbReference type="GO" id="GO:0008234">
    <property type="term" value="F:cysteine-type peptidase activity"/>
    <property type="evidence" value="ECO:0007669"/>
    <property type="project" value="UniProtKB-KW"/>
</dbReference>
<organism evidence="7 8">
    <name type="scientific">Carnegiea gigantea</name>
    <dbReference type="NCBI Taxonomy" id="171969"/>
    <lineage>
        <taxon>Eukaryota</taxon>
        <taxon>Viridiplantae</taxon>
        <taxon>Streptophyta</taxon>
        <taxon>Embryophyta</taxon>
        <taxon>Tracheophyta</taxon>
        <taxon>Spermatophyta</taxon>
        <taxon>Magnoliopsida</taxon>
        <taxon>eudicotyledons</taxon>
        <taxon>Gunneridae</taxon>
        <taxon>Pentapetalae</taxon>
        <taxon>Caryophyllales</taxon>
        <taxon>Cactineae</taxon>
        <taxon>Cactaceae</taxon>
        <taxon>Cactoideae</taxon>
        <taxon>Echinocereeae</taxon>
        <taxon>Carnegiea</taxon>
    </lineage>
</organism>
<dbReference type="GO" id="GO:0016926">
    <property type="term" value="P:protein desumoylation"/>
    <property type="evidence" value="ECO:0007669"/>
    <property type="project" value="UniProtKB-ARBA"/>
</dbReference>
<accession>A0A9Q1KXT4</accession>
<dbReference type="GO" id="GO:0006508">
    <property type="term" value="P:proteolysis"/>
    <property type="evidence" value="ECO:0007669"/>
    <property type="project" value="UniProtKB-KW"/>
</dbReference>
<dbReference type="Gene3D" id="3.40.395.10">
    <property type="entry name" value="Adenoviral Proteinase, Chain A"/>
    <property type="match status" value="1"/>
</dbReference>
<keyword evidence="8" id="KW-1185">Reference proteome</keyword>
<keyword evidence="2" id="KW-0645">Protease</keyword>
<gene>
    <name evidence="7" type="ORF">Cgig2_018276</name>
</gene>
<keyword evidence="3" id="KW-0378">Hydrolase</keyword>
<sequence length="550" mass="62522">MASVMITSELRRRFRAEENPDAIIYINNGVSIESKLPLNIDFDSIFASDRDEPPLELIIVPSASAGDGDQCRRSPAKKKKQPIANSSSSLDVVAGGDDLALISAHELKSAIERKVCTIASCGENLPDKGAKLKAQLRRLEDELELRKQNSKVLTGGARPLYVTPAPPCQGGFWRVRFGVMFWVKVWNKTGDQAINAYENEISYLNLYNKLKRKSVVQIPQSKRTKPALCSKQLSSSKPNKLSRSSGKYMSLDGFLARADSIGSLPKERLAGSFTMKDASETLNLNGSKNEKDLKQGQTVVLVDEEEPEHADAERKQEAEELSLRDDPESLEIFHSELKCLECGKCLTSTITNFYIRFLQEFPPQRSQPNFYFFNTYFYSKLQAAVAYKNSGKEAFFIKFRRWWKGVNIFQKAYVFLPINEDLLKNEWEYLSQGNAVLDIPISDRIWKHLPHTIDQKIVTAYVCRAEAMSSPRTPLILYQGRLMIAIVVLYYMERFVQAAPDRLKKQAFDDVLFKPREASSLRWRIKTMLQEEFRKAPREGNSMSQPLSLP</sequence>
<proteinExistence type="inferred from homology"/>
<evidence type="ECO:0000313" key="8">
    <source>
        <dbReference type="Proteomes" id="UP001153076"/>
    </source>
</evidence>
<dbReference type="OrthoDB" id="442460at2759"/>
<comment type="similarity">
    <text evidence="1">Belongs to the peptidase C48 family.</text>
</comment>
<feature type="region of interest" description="Disordered" evidence="5">
    <location>
        <begin position="65"/>
        <end position="87"/>
    </location>
</feature>
<comment type="caution">
    <text evidence="7">The sequence shown here is derived from an EMBL/GenBank/DDBJ whole genome shotgun (WGS) entry which is preliminary data.</text>
</comment>
<evidence type="ECO:0000256" key="4">
    <source>
        <dbReference type="ARBA" id="ARBA00022807"/>
    </source>
</evidence>